<dbReference type="Gene3D" id="3.30.200.20">
    <property type="entry name" value="Phosphorylase Kinase, domain 1"/>
    <property type="match status" value="1"/>
</dbReference>
<dbReference type="InterPro" id="IPR011009">
    <property type="entry name" value="Kinase-like_dom_sf"/>
</dbReference>
<keyword evidence="6" id="KW-1185">Reference proteome</keyword>
<dbReference type="GO" id="GO:0004672">
    <property type="term" value="F:protein kinase activity"/>
    <property type="evidence" value="ECO:0007669"/>
    <property type="project" value="InterPro"/>
</dbReference>
<comment type="similarity">
    <text evidence="1">Belongs to the protein kinase superfamily. CK1 Ser/Thr protein kinase family. Casein kinase I subfamily.</text>
</comment>
<feature type="compositionally biased region" description="Polar residues" evidence="3">
    <location>
        <begin position="1"/>
        <end position="10"/>
    </location>
</feature>
<dbReference type="EnsemblPlants" id="OGLUM07G04040.4">
    <property type="protein sequence ID" value="OGLUM07G04040.4"/>
    <property type="gene ID" value="OGLUM07G04040"/>
</dbReference>
<dbReference type="Pfam" id="PF24289">
    <property type="entry name" value="DUF7477"/>
    <property type="match status" value="1"/>
</dbReference>
<feature type="binding site" evidence="2">
    <location>
        <position position="180"/>
    </location>
    <ligand>
        <name>ATP</name>
        <dbReference type="ChEBI" id="CHEBI:30616"/>
    </ligand>
</feature>
<protein>
    <recommendedName>
        <fullName evidence="4">Protein kinase domain-containing protein</fullName>
    </recommendedName>
</protein>
<proteinExistence type="inferred from homology"/>
<evidence type="ECO:0000313" key="5">
    <source>
        <dbReference type="EnsemblPlants" id="OGLUM07G04040.4"/>
    </source>
</evidence>
<dbReference type="SUPFAM" id="SSF56112">
    <property type="entry name" value="Protein kinase-like (PK-like)"/>
    <property type="match status" value="1"/>
</dbReference>
<dbReference type="AlphaFoldDB" id="A0A0E0AGB0"/>
<organism evidence="5">
    <name type="scientific">Oryza glumipatula</name>
    <dbReference type="NCBI Taxonomy" id="40148"/>
    <lineage>
        <taxon>Eukaryota</taxon>
        <taxon>Viridiplantae</taxon>
        <taxon>Streptophyta</taxon>
        <taxon>Embryophyta</taxon>
        <taxon>Tracheophyta</taxon>
        <taxon>Spermatophyta</taxon>
        <taxon>Magnoliopsida</taxon>
        <taxon>Liliopsida</taxon>
        <taxon>Poales</taxon>
        <taxon>Poaceae</taxon>
        <taxon>BOP clade</taxon>
        <taxon>Oryzoideae</taxon>
        <taxon>Oryzeae</taxon>
        <taxon>Oryzinae</taxon>
        <taxon>Oryza</taxon>
    </lineage>
</organism>
<evidence type="ECO:0000256" key="2">
    <source>
        <dbReference type="PROSITE-ProRule" id="PRU10141"/>
    </source>
</evidence>
<dbReference type="GO" id="GO:0005524">
    <property type="term" value="F:ATP binding"/>
    <property type="evidence" value="ECO:0007669"/>
    <property type="project" value="UniProtKB-UniRule"/>
</dbReference>
<dbReference type="Gene3D" id="1.10.510.10">
    <property type="entry name" value="Transferase(Phosphotransferase) domain 1"/>
    <property type="match status" value="1"/>
</dbReference>
<evidence type="ECO:0000259" key="4">
    <source>
        <dbReference type="SMART" id="SM00220"/>
    </source>
</evidence>
<dbReference type="SMART" id="SM00220">
    <property type="entry name" value="S_TKc"/>
    <property type="match status" value="1"/>
</dbReference>
<sequence length="646" mass="71850">MPELRSSTRQARLRSRKPDDQKPAEQAAKPALPAPQRAGKRVPPPAIRGRKGAAGRRGGAAPRGRRKAVEVVDLEAGQGRGDSPKPVVGQAVVGEAKNVKAPEVVANKGLRMDGESAEKLVVADDESSLPVPERIQVGNSPEYITDRKLGKGGFGQVYVGRRVSGGTNRTGPDAYEVALKLEHRNSKGCNYGAPYEWQVYHNLNGCYGIPAVHYKGRQGDYYILVMDMLGPSLWDVWNSLGQTMSPHMGACIAVEAISILEKLHSKGGTIRYASVHAHLGRTGSRRDDLESLAYTLIFLIRGRLPWQGYQGDTKSFLVCKKKMATSPEMLSCFCPPPFKQFLEVVTNMKFDEEPNYAKLISLFDSLIEVPASRPIRIDGALKVGQKRGRNHEEDEQPKKKVRLGSPAAQWISVYNARRAMKQRYHYNVADNRLQQHIEKGNEDGLYISCVASSANLWALIMDAGTGFLSQVHELSPVFLHKDWIMDQWEKNFYITAIAGSANGSSLVVMSKGTPYSQQSYKVSESFPFKWINKKWKEGFHVTSMATAGNRWGVVMSRNSGYSEQVVELDFLYPSEGIHRRWETGYRITSTAATNDQAAFILSIPKRKPVDETQETLRTSAFPSNHVKDKWAKNLYIASICFGRTVC</sequence>
<name>A0A0E0AGB0_9ORYZ</name>
<feature type="domain" description="Protein kinase" evidence="4">
    <location>
        <begin position="143"/>
        <end position="383"/>
    </location>
</feature>
<dbReference type="InterPro" id="IPR050235">
    <property type="entry name" value="CK1_Ser-Thr_kinase"/>
</dbReference>
<evidence type="ECO:0000256" key="1">
    <source>
        <dbReference type="ARBA" id="ARBA00005926"/>
    </source>
</evidence>
<keyword evidence="2" id="KW-0547">Nucleotide-binding</keyword>
<dbReference type="PROSITE" id="PS00107">
    <property type="entry name" value="PROTEIN_KINASE_ATP"/>
    <property type="match status" value="1"/>
</dbReference>
<reference evidence="5" key="1">
    <citation type="submission" date="2015-04" db="UniProtKB">
        <authorList>
            <consortium name="EnsemblPlants"/>
        </authorList>
    </citation>
    <scope>IDENTIFICATION</scope>
</reference>
<dbReference type="InterPro" id="IPR055900">
    <property type="entry name" value="DUF7477"/>
</dbReference>
<dbReference type="Proteomes" id="UP000026961">
    <property type="component" value="Chromosome 7"/>
</dbReference>
<dbReference type="InterPro" id="IPR000719">
    <property type="entry name" value="Prot_kinase_dom"/>
</dbReference>
<feature type="region of interest" description="Disordered" evidence="3">
    <location>
        <begin position="1"/>
        <end position="72"/>
    </location>
</feature>
<accession>A0A0E0AGB0</accession>
<keyword evidence="2" id="KW-0067">ATP-binding</keyword>
<dbReference type="PANTHER" id="PTHR11909">
    <property type="entry name" value="CASEIN KINASE-RELATED"/>
    <property type="match status" value="1"/>
</dbReference>
<evidence type="ECO:0000256" key="3">
    <source>
        <dbReference type="SAM" id="MobiDB-lite"/>
    </source>
</evidence>
<dbReference type="Gramene" id="OGLUM07G04040.4">
    <property type="protein sequence ID" value="OGLUM07G04040.4"/>
    <property type="gene ID" value="OGLUM07G04040"/>
</dbReference>
<reference evidence="5" key="2">
    <citation type="submission" date="2018-05" db="EMBL/GenBank/DDBJ databases">
        <title>OgluRS3 (Oryza glumaepatula Reference Sequence Version 3).</title>
        <authorList>
            <person name="Zhang J."/>
            <person name="Kudrna D."/>
            <person name="Lee S."/>
            <person name="Talag J."/>
            <person name="Welchert J."/>
            <person name="Wing R.A."/>
        </authorList>
    </citation>
    <scope>NUCLEOTIDE SEQUENCE [LARGE SCALE GENOMIC DNA]</scope>
</reference>
<dbReference type="InterPro" id="IPR017441">
    <property type="entry name" value="Protein_kinase_ATP_BS"/>
</dbReference>
<evidence type="ECO:0000313" key="6">
    <source>
        <dbReference type="Proteomes" id="UP000026961"/>
    </source>
</evidence>